<dbReference type="Proteomes" id="UP000488299">
    <property type="component" value="Unassembled WGS sequence"/>
</dbReference>
<dbReference type="EMBL" id="WELI01000009">
    <property type="protein sequence ID" value="KAB7728043.1"/>
    <property type="molecule type" value="Genomic_DNA"/>
</dbReference>
<accession>A0A7J5TVT1</accession>
<sequence>MSTFGELYRKARSMRDERQAIVMQQKLADPVLIREIDELGKIMSQTLDVFLKHGGSKATEDTPSGQ</sequence>
<gene>
    <name evidence="1" type="ORF">F5984_20020</name>
</gene>
<comment type="caution">
    <text evidence="1">The sequence shown here is derived from an EMBL/GenBank/DDBJ whole genome shotgun (WGS) entry which is preliminary data.</text>
</comment>
<proteinExistence type="predicted"/>
<evidence type="ECO:0000313" key="2">
    <source>
        <dbReference type="Proteomes" id="UP000488299"/>
    </source>
</evidence>
<evidence type="ECO:0000313" key="1">
    <source>
        <dbReference type="EMBL" id="KAB7728043.1"/>
    </source>
</evidence>
<dbReference type="RefSeq" id="WP_152125993.1">
    <property type="nucleotide sequence ID" value="NZ_WELI01000009.1"/>
</dbReference>
<name>A0A7J5TVT1_9BACT</name>
<organism evidence="1 2">
    <name type="scientific">Rudanella paleaurantiibacter</name>
    <dbReference type="NCBI Taxonomy" id="2614655"/>
    <lineage>
        <taxon>Bacteria</taxon>
        <taxon>Pseudomonadati</taxon>
        <taxon>Bacteroidota</taxon>
        <taxon>Cytophagia</taxon>
        <taxon>Cytophagales</taxon>
        <taxon>Cytophagaceae</taxon>
        <taxon>Rudanella</taxon>
    </lineage>
</organism>
<reference evidence="1 2" key="1">
    <citation type="submission" date="2019-10" db="EMBL/GenBank/DDBJ databases">
        <title>Rudanella paleaurantiibacter sp. nov., isolated from sludge.</title>
        <authorList>
            <person name="Xu S.Q."/>
        </authorList>
    </citation>
    <scope>NUCLEOTIDE SEQUENCE [LARGE SCALE GENOMIC DNA]</scope>
    <source>
        <strain evidence="1 2">HX-22-17</strain>
    </source>
</reference>
<protein>
    <submittedName>
        <fullName evidence="1">Uncharacterized protein</fullName>
    </submittedName>
</protein>
<dbReference type="AlphaFoldDB" id="A0A7J5TVT1"/>
<keyword evidence="2" id="KW-1185">Reference proteome</keyword>